<evidence type="ECO:0000256" key="7">
    <source>
        <dbReference type="ARBA" id="ARBA00022679"/>
    </source>
</evidence>
<dbReference type="HAMAP" id="MF_00145">
    <property type="entry name" value="Phosphoglyc_kinase"/>
    <property type="match status" value="1"/>
</dbReference>
<dbReference type="InterPro" id="IPR015824">
    <property type="entry name" value="Phosphoglycerate_kinase_N"/>
</dbReference>
<evidence type="ECO:0000313" key="16">
    <source>
        <dbReference type="EMBL" id="SMC41096.1"/>
    </source>
</evidence>
<feature type="binding site" evidence="12 14">
    <location>
        <begin position="351"/>
        <end position="354"/>
    </location>
    <ligand>
        <name>ATP</name>
        <dbReference type="ChEBI" id="CHEBI:30616"/>
    </ligand>
</feature>
<evidence type="ECO:0000256" key="4">
    <source>
        <dbReference type="ARBA" id="ARBA00011245"/>
    </source>
</evidence>
<dbReference type="GO" id="GO:0006094">
    <property type="term" value="P:gluconeogenesis"/>
    <property type="evidence" value="ECO:0007669"/>
    <property type="project" value="TreeGrafter"/>
</dbReference>
<comment type="catalytic activity">
    <reaction evidence="1 12 15">
        <text>(2R)-3-phosphoglycerate + ATP = (2R)-3-phospho-glyceroyl phosphate + ADP</text>
        <dbReference type="Rhea" id="RHEA:14801"/>
        <dbReference type="ChEBI" id="CHEBI:30616"/>
        <dbReference type="ChEBI" id="CHEBI:57604"/>
        <dbReference type="ChEBI" id="CHEBI:58272"/>
        <dbReference type="ChEBI" id="CHEBI:456216"/>
        <dbReference type="EC" id="2.7.2.3"/>
    </reaction>
</comment>
<dbReference type="GO" id="GO:0043531">
    <property type="term" value="F:ADP binding"/>
    <property type="evidence" value="ECO:0007669"/>
    <property type="project" value="TreeGrafter"/>
</dbReference>
<feature type="binding site" evidence="13">
    <location>
        <position position="37"/>
    </location>
    <ligand>
        <name>(2R)-3-phosphoglycerate</name>
        <dbReference type="ChEBI" id="CHEBI:58272"/>
    </ligand>
</feature>
<dbReference type="PANTHER" id="PTHR11406">
    <property type="entry name" value="PHOSPHOGLYCERATE KINASE"/>
    <property type="match status" value="1"/>
</dbReference>
<organism evidence="16 17">
    <name type="scientific">Sporomusa malonica</name>
    <dbReference type="NCBI Taxonomy" id="112901"/>
    <lineage>
        <taxon>Bacteria</taxon>
        <taxon>Bacillati</taxon>
        <taxon>Bacillota</taxon>
        <taxon>Negativicutes</taxon>
        <taxon>Selenomonadales</taxon>
        <taxon>Sporomusaceae</taxon>
        <taxon>Sporomusa</taxon>
    </lineage>
</organism>
<evidence type="ECO:0000256" key="10">
    <source>
        <dbReference type="ARBA" id="ARBA00022840"/>
    </source>
</evidence>
<dbReference type="AlphaFoldDB" id="A0A1W1YYA2"/>
<dbReference type="OrthoDB" id="9808460at2"/>
<dbReference type="EC" id="2.7.2.3" evidence="5 12"/>
<evidence type="ECO:0000256" key="15">
    <source>
        <dbReference type="RuleBase" id="RU000532"/>
    </source>
</evidence>
<keyword evidence="12" id="KW-0963">Cytoplasm</keyword>
<dbReference type="PRINTS" id="PR00477">
    <property type="entry name" value="PHGLYCKINASE"/>
</dbReference>
<evidence type="ECO:0000256" key="14">
    <source>
        <dbReference type="PIRSR" id="PIRSR000724-2"/>
    </source>
</evidence>
<dbReference type="PIRSF" id="PIRSF000724">
    <property type="entry name" value="Pgk"/>
    <property type="match status" value="1"/>
</dbReference>
<name>A0A1W1YYA2_9FIRM</name>
<evidence type="ECO:0000256" key="8">
    <source>
        <dbReference type="ARBA" id="ARBA00022741"/>
    </source>
</evidence>
<comment type="subunit">
    <text evidence="4 12">Monomer.</text>
</comment>
<comment type="subcellular location">
    <subcellularLocation>
        <location evidence="12">Cytoplasm</location>
    </subcellularLocation>
</comment>
<comment type="similarity">
    <text evidence="3 12 15">Belongs to the phosphoglycerate kinase family.</text>
</comment>
<feature type="binding site" evidence="12">
    <location>
        <position position="120"/>
    </location>
    <ligand>
        <name>substrate</name>
    </ligand>
</feature>
<feature type="binding site" evidence="12 13">
    <location>
        <begin position="60"/>
        <end position="63"/>
    </location>
    <ligand>
        <name>substrate</name>
    </ligand>
</feature>
<dbReference type="Pfam" id="PF00162">
    <property type="entry name" value="PGK"/>
    <property type="match status" value="1"/>
</dbReference>
<comment type="caution">
    <text evidence="12">Lacks conserved residue(s) required for the propagation of feature annotation.</text>
</comment>
<evidence type="ECO:0000256" key="5">
    <source>
        <dbReference type="ARBA" id="ARBA00013061"/>
    </source>
</evidence>
<evidence type="ECO:0000256" key="9">
    <source>
        <dbReference type="ARBA" id="ARBA00022777"/>
    </source>
</evidence>
<accession>A0A1W1YYA2</accession>
<dbReference type="InterPro" id="IPR015911">
    <property type="entry name" value="Phosphoglycerate_kinase_CS"/>
</dbReference>
<evidence type="ECO:0000256" key="13">
    <source>
        <dbReference type="PIRSR" id="PIRSR000724-1"/>
    </source>
</evidence>
<dbReference type="Proteomes" id="UP000192738">
    <property type="component" value="Unassembled WGS sequence"/>
</dbReference>
<evidence type="ECO:0000256" key="11">
    <source>
        <dbReference type="ARBA" id="ARBA00023152"/>
    </source>
</evidence>
<evidence type="ECO:0000313" key="17">
    <source>
        <dbReference type="Proteomes" id="UP000192738"/>
    </source>
</evidence>
<keyword evidence="7 12" id="KW-0808">Transferase</keyword>
<dbReference type="GO" id="GO:0004618">
    <property type="term" value="F:phosphoglycerate kinase activity"/>
    <property type="evidence" value="ECO:0007669"/>
    <property type="project" value="UniProtKB-UniRule"/>
</dbReference>
<evidence type="ECO:0000256" key="1">
    <source>
        <dbReference type="ARBA" id="ARBA00000642"/>
    </source>
</evidence>
<sequence>MNKKSLNDIWVSNKKVLVRVDYNVPMDKEGNITDDTRIRATIPTLEFLLAKNAAVILVSHLGRPKGKVAPEFSLKPVAQRLSQLLYGREIQFASDCVGPEARKMAAVLGAGQILMLENLRFHAEEEKNDPEFAKQLAGLADLMVNDAFGVSHRAHASVHGITKYIPAVSGFLMDKELLFLGQAVTDPTRPFVAIIGGAKVSDKIGVIENLLNKVDTLIIGGGMANTFLAAQGYQTGKSLVEADKLELAKELMAAAKTKGVNLLLPEDVVVADKFAADADRKTVAAEEIPAEWMALDIGPVSAAKFAQALNDAKTVVWNGPMGVFEFDAFAVGTEAVAKAVAASGAKSIVGGGDSVAALEKLKLAGQITHISTGGGASLEFLEGKELPGIMALADK</sequence>
<evidence type="ECO:0000256" key="3">
    <source>
        <dbReference type="ARBA" id="ARBA00008982"/>
    </source>
</evidence>
<dbReference type="EMBL" id="FWXI01000002">
    <property type="protein sequence ID" value="SMC41096.1"/>
    <property type="molecule type" value="Genomic_DNA"/>
</dbReference>
<dbReference type="RefSeq" id="WP_084574258.1">
    <property type="nucleotide sequence ID" value="NZ_CP155572.1"/>
</dbReference>
<dbReference type="Gene3D" id="3.40.50.1260">
    <property type="entry name" value="Phosphoglycerate kinase, N-terminal domain"/>
    <property type="match status" value="2"/>
</dbReference>
<dbReference type="PANTHER" id="PTHR11406:SF23">
    <property type="entry name" value="PHOSPHOGLYCERATE KINASE 1, CHLOROPLASTIC-RELATED"/>
    <property type="match status" value="1"/>
</dbReference>
<keyword evidence="11 12" id="KW-0324">Glycolysis</keyword>
<feature type="binding site" evidence="13">
    <location>
        <position position="120"/>
    </location>
    <ligand>
        <name>(2R)-3-phosphoglycerate</name>
        <dbReference type="ChEBI" id="CHEBI:58272"/>
    </ligand>
</feature>
<feature type="binding site" evidence="12 14">
    <location>
        <position position="325"/>
    </location>
    <ligand>
        <name>ATP</name>
        <dbReference type="ChEBI" id="CHEBI:30616"/>
    </ligand>
</feature>
<feature type="binding site" evidence="12 14">
    <location>
        <position position="203"/>
    </location>
    <ligand>
        <name>ATP</name>
        <dbReference type="ChEBI" id="CHEBI:30616"/>
    </ligand>
</feature>
<proteinExistence type="inferred from homology"/>
<keyword evidence="17" id="KW-1185">Reference proteome</keyword>
<dbReference type="InterPro" id="IPR001576">
    <property type="entry name" value="Phosphoglycerate_kinase"/>
</dbReference>
<reference evidence="16 17" key="1">
    <citation type="submission" date="2017-04" db="EMBL/GenBank/DDBJ databases">
        <authorList>
            <person name="Afonso C.L."/>
            <person name="Miller P.J."/>
            <person name="Scott M.A."/>
            <person name="Spackman E."/>
            <person name="Goraichik I."/>
            <person name="Dimitrov K.M."/>
            <person name="Suarez D.L."/>
            <person name="Swayne D.E."/>
        </authorList>
    </citation>
    <scope>NUCLEOTIDE SEQUENCE [LARGE SCALE GENOMIC DNA]</scope>
    <source>
        <strain evidence="16 17">DSM 5090</strain>
    </source>
</reference>
<evidence type="ECO:0000256" key="2">
    <source>
        <dbReference type="ARBA" id="ARBA00004838"/>
    </source>
</evidence>
<feature type="binding site" evidence="12 13">
    <location>
        <begin position="21"/>
        <end position="23"/>
    </location>
    <ligand>
        <name>substrate</name>
    </ligand>
</feature>
<dbReference type="GO" id="GO:0006096">
    <property type="term" value="P:glycolytic process"/>
    <property type="evidence" value="ECO:0007669"/>
    <property type="project" value="UniProtKB-UniRule"/>
</dbReference>
<dbReference type="FunFam" id="3.40.50.1260:FF:000006">
    <property type="entry name" value="Phosphoglycerate kinase"/>
    <property type="match status" value="1"/>
</dbReference>
<protein>
    <recommendedName>
        <fullName evidence="6 12">Phosphoglycerate kinase</fullName>
        <ecNumber evidence="5 12">2.7.2.3</ecNumber>
    </recommendedName>
</protein>
<dbReference type="UniPathway" id="UPA00109">
    <property type="reaction ID" value="UER00185"/>
</dbReference>
<feature type="binding site" evidence="12">
    <location>
        <position position="37"/>
    </location>
    <ligand>
        <name>substrate</name>
    </ligand>
</feature>
<evidence type="ECO:0000256" key="12">
    <source>
        <dbReference type="HAMAP-Rule" id="MF_00145"/>
    </source>
</evidence>
<dbReference type="STRING" id="112901.SAMN04488500_102302"/>
<feature type="binding site" evidence="12">
    <location>
        <position position="153"/>
    </location>
    <ligand>
        <name>substrate</name>
    </ligand>
</feature>
<dbReference type="SUPFAM" id="SSF53748">
    <property type="entry name" value="Phosphoglycerate kinase"/>
    <property type="match status" value="1"/>
</dbReference>
<dbReference type="FunFam" id="3.40.50.1260:FF:000003">
    <property type="entry name" value="Phosphoglycerate kinase"/>
    <property type="match status" value="1"/>
</dbReference>
<keyword evidence="10 12" id="KW-0067">ATP-binding</keyword>
<evidence type="ECO:0000256" key="6">
    <source>
        <dbReference type="ARBA" id="ARBA00016471"/>
    </source>
</evidence>
<gene>
    <name evidence="12" type="primary">pgk</name>
    <name evidence="16" type="ORF">SAMN04488500_102302</name>
</gene>
<dbReference type="GO" id="GO:0005524">
    <property type="term" value="F:ATP binding"/>
    <property type="evidence" value="ECO:0007669"/>
    <property type="project" value="UniProtKB-KW"/>
</dbReference>
<dbReference type="CDD" id="cd00318">
    <property type="entry name" value="Phosphoglycerate_kinase"/>
    <property type="match status" value="1"/>
</dbReference>
<keyword evidence="8 12" id="KW-0547">Nucleotide-binding</keyword>
<comment type="pathway">
    <text evidence="2 12">Carbohydrate degradation; glycolysis; pyruvate from D-glyceraldehyde 3-phosphate: step 2/5.</text>
</comment>
<dbReference type="PROSITE" id="PS00111">
    <property type="entry name" value="PGLYCERATE_KINASE"/>
    <property type="match status" value="1"/>
</dbReference>
<feature type="binding site" evidence="13">
    <location>
        <position position="153"/>
    </location>
    <ligand>
        <name>(2R)-3-phosphoglycerate</name>
        <dbReference type="ChEBI" id="CHEBI:58272"/>
    </ligand>
</feature>
<dbReference type="InterPro" id="IPR036043">
    <property type="entry name" value="Phosphoglycerate_kinase_sf"/>
</dbReference>
<dbReference type="GO" id="GO:0005829">
    <property type="term" value="C:cytosol"/>
    <property type="evidence" value="ECO:0007669"/>
    <property type="project" value="TreeGrafter"/>
</dbReference>
<keyword evidence="9 12" id="KW-0418">Kinase</keyword>